<feature type="repeat" description="Solcar" evidence="9">
    <location>
        <begin position="8"/>
        <end position="93"/>
    </location>
</feature>
<evidence type="ECO:0000256" key="8">
    <source>
        <dbReference type="ARBA" id="ARBA00023136"/>
    </source>
</evidence>
<dbReference type="GO" id="GO:0031966">
    <property type="term" value="C:mitochondrial membrane"/>
    <property type="evidence" value="ECO:0007669"/>
    <property type="project" value="UniProtKB-SubCell"/>
</dbReference>
<protein>
    <recommendedName>
        <fullName evidence="13">Mitochondrial carrier protein</fullName>
    </recommendedName>
</protein>
<dbReference type="EMBL" id="OU594953">
    <property type="protein sequence ID" value="CAG9280047.1"/>
    <property type="molecule type" value="Genomic_DNA"/>
</dbReference>
<accession>A0A8J9X2S4</accession>
<dbReference type="SUPFAM" id="SSF103506">
    <property type="entry name" value="Mitochondrial carrier"/>
    <property type="match status" value="1"/>
</dbReference>
<evidence type="ECO:0000256" key="10">
    <source>
        <dbReference type="RuleBase" id="RU000488"/>
    </source>
</evidence>
<proteinExistence type="inferred from homology"/>
<keyword evidence="3 10" id="KW-0813">Transport</keyword>
<evidence type="ECO:0000256" key="2">
    <source>
        <dbReference type="ARBA" id="ARBA00006375"/>
    </source>
</evidence>
<evidence type="ECO:0000256" key="5">
    <source>
        <dbReference type="ARBA" id="ARBA00022737"/>
    </source>
</evidence>
<dbReference type="Gene3D" id="1.50.40.10">
    <property type="entry name" value="Mitochondrial carrier domain"/>
    <property type="match status" value="1"/>
</dbReference>
<dbReference type="InterPro" id="IPR018108">
    <property type="entry name" value="MCP_transmembrane"/>
</dbReference>
<feature type="repeat" description="Solcar" evidence="9">
    <location>
        <begin position="196"/>
        <end position="279"/>
    </location>
</feature>
<evidence type="ECO:0000256" key="6">
    <source>
        <dbReference type="ARBA" id="ARBA00022989"/>
    </source>
</evidence>
<feature type="repeat" description="Solcar" evidence="9">
    <location>
        <begin position="99"/>
        <end position="186"/>
    </location>
</feature>
<organism evidence="12">
    <name type="scientific">Phaeodactylum tricornutum</name>
    <name type="common">Diatom</name>
    <dbReference type="NCBI Taxonomy" id="2850"/>
    <lineage>
        <taxon>Eukaryota</taxon>
        <taxon>Sar</taxon>
        <taxon>Stramenopiles</taxon>
        <taxon>Ochrophyta</taxon>
        <taxon>Bacillariophyta</taxon>
        <taxon>Bacillariophyceae</taxon>
        <taxon>Bacillariophycidae</taxon>
        <taxon>Naviculales</taxon>
        <taxon>Phaeodactylaceae</taxon>
        <taxon>Phaeodactylum</taxon>
    </lineage>
</organism>
<keyword evidence="7" id="KW-0496">Mitochondrion</keyword>
<comment type="subcellular location">
    <subcellularLocation>
        <location evidence="1">Mitochondrion membrane</location>
        <topology evidence="1">Multi-pass membrane protein</topology>
    </subcellularLocation>
</comment>
<evidence type="ECO:0000256" key="1">
    <source>
        <dbReference type="ARBA" id="ARBA00004225"/>
    </source>
</evidence>
<dbReference type="GO" id="GO:0022857">
    <property type="term" value="F:transmembrane transporter activity"/>
    <property type="evidence" value="ECO:0007669"/>
    <property type="project" value="TreeGrafter"/>
</dbReference>
<dbReference type="InterPro" id="IPR023395">
    <property type="entry name" value="MCP_dom_sf"/>
</dbReference>
<keyword evidence="4 9" id="KW-0812">Transmembrane</keyword>
<feature type="transmembrane region" description="Helical" evidence="11">
    <location>
        <begin position="14"/>
        <end position="34"/>
    </location>
</feature>
<comment type="similarity">
    <text evidence="2 10">Belongs to the mitochondrial carrier (TC 2.A.29) family.</text>
</comment>
<keyword evidence="8 9" id="KW-0472">Membrane</keyword>
<dbReference type="OMA" id="YFFCYEG"/>
<feature type="non-terminal residue" evidence="12">
    <location>
        <position position="279"/>
    </location>
</feature>
<sequence>MVSKPSRVSLTEEAAGGLLAGIVGTVIGFPLDLIKTRMQTHQGQPGGGIFENGLRVVKSEGILALYKGIAPPLISLSILNTFTFASYSYFQTIFQADRGWDWRNSVAGGVCGPFAATVSTVENLVKTQMQVDNISKKQFIGSWDCVTKLTRTHGPLILYTGFGINSIREIAFLTTYFGLYEGLRQTFGDLAGRHPISTWTIPVAGGFAGAASWFLSFPLDCIRAGVQGQDMSSQRKGSLKVLWYLMETKGVKGVYGGVSPSIVRAFLVSGSRFSAYEGA</sequence>
<dbReference type="PANTHER" id="PTHR45624:SF10">
    <property type="entry name" value="SLC (SOLUTE CARRIER) HOMOLOG"/>
    <property type="match status" value="1"/>
</dbReference>
<name>A0A8J9X2S4_PHATR</name>
<dbReference type="AlphaFoldDB" id="A0A8J9X2S4"/>
<gene>
    <name evidence="12" type="ORF">PTTT1_LOCUS12033</name>
</gene>
<evidence type="ECO:0000313" key="12">
    <source>
        <dbReference type="EMBL" id="CAG9280047.1"/>
    </source>
</evidence>
<dbReference type="Pfam" id="PF00153">
    <property type="entry name" value="Mito_carr"/>
    <property type="match status" value="3"/>
</dbReference>
<dbReference type="InterPro" id="IPR050567">
    <property type="entry name" value="Mitochondrial_Carrier"/>
</dbReference>
<evidence type="ECO:0000256" key="11">
    <source>
        <dbReference type="SAM" id="Phobius"/>
    </source>
</evidence>
<evidence type="ECO:0008006" key="13">
    <source>
        <dbReference type="Google" id="ProtNLM"/>
    </source>
</evidence>
<reference evidence="12" key="1">
    <citation type="submission" date="2022-02" db="EMBL/GenBank/DDBJ databases">
        <authorList>
            <person name="Giguere J D."/>
        </authorList>
    </citation>
    <scope>NUCLEOTIDE SEQUENCE</scope>
    <source>
        <strain evidence="12">CCAP 1055/1</strain>
    </source>
</reference>
<evidence type="ECO:0000256" key="4">
    <source>
        <dbReference type="ARBA" id="ARBA00022692"/>
    </source>
</evidence>
<dbReference type="Proteomes" id="UP000836788">
    <property type="component" value="Chromosome 12"/>
</dbReference>
<keyword evidence="6 11" id="KW-1133">Transmembrane helix</keyword>
<evidence type="ECO:0000256" key="7">
    <source>
        <dbReference type="ARBA" id="ARBA00023128"/>
    </source>
</evidence>
<evidence type="ECO:0000256" key="3">
    <source>
        <dbReference type="ARBA" id="ARBA00022448"/>
    </source>
</evidence>
<keyword evidence="5" id="KW-0677">Repeat</keyword>
<dbReference type="PANTHER" id="PTHR45624">
    <property type="entry name" value="MITOCHONDRIAL BASIC AMINO ACIDS TRANSPORTER-RELATED"/>
    <property type="match status" value="1"/>
</dbReference>
<dbReference type="PROSITE" id="PS50920">
    <property type="entry name" value="SOLCAR"/>
    <property type="match status" value="3"/>
</dbReference>
<evidence type="ECO:0000256" key="9">
    <source>
        <dbReference type="PROSITE-ProRule" id="PRU00282"/>
    </source>
</evidence>